<gene>
    <name evidence="13" type="ORF">CTOB1V02_LOCUS8843</name>
</gene>
<dbReference type="InterPro" id="IPR016696">
    <property type="entry name" value="TRAPP-I_su5"/>
</dbReference>
<evidence type="ECO:0000256" key="9">
    <source>
        <dbReference type="SAM" id="MobiDB-lite"/>
    </source>
</evidence>
<evidence type="ECO:0000256" key="8">
    <source>
        <dbReference type="ARBA" id="ARBA00030452"/>
    </source>
</evidence>
<dbReference type="OrthoDB" id="10258297at2759"/>
<dbReference type="AlphaFoldDB" id="A0A7R8ZP00"/>
<dbReference type="InterPro" id="IPR007194">
    <property type="entry name" value="TRAPP_component"/>
</dbReference>
<comment type="similarity">
    <text evidence="3">Belongs to the TRAPP small subunits family. BET3 subfamily.</text>
</comment>
<evidence type="ECO:0000256" key="7">
    <source>
        <dbReference type="ARBA" id="ARBA00022786"/>
    </source>
</evidence>
<dbReference type="EMBL" id="OB663107">
    <property type="protein sequence ID" value="CAD7230988.1"/>
    <property type="molecule type" value="Genomic_DNA"/>
</dbReference>
<sequence>MAFLKPKTGILDKSLSRGKNEVHPSTFALLFSEIVQYCQNRSMSVSELQQKLSELGFQVGTRLLDLLVVRDRGFKRDIKVLNILLFVKTTVWKSLFGKEADKLEHANDDERTFYLIEENPLVNRFVSVPKDKGSLNCAAFIGGIIEAILCNSGFVSDCFRSKAMAPSSDWEEVKRLAADFQRAQLASAVQKLSERNCVEIVSKLIELKLLEVYFTKDGKEYITPAHLSREILFELEANGGRVNLVDLSATLNIDLSHVENRAADVAAKNHHIQVVLGQLIDSSYLDGLAEEINDKLQEDGQISLSDVARVHDLPPEFVQKQVERRLGSLIQAQQDSSDPRLLFTEAFVSRVRARVRGVLSAVTQPVSCSTIIQNHGIPERLFYSIADQLIRVKRVSGIIQGGRQGGKAMFIPSIYTKAQATRVKEFYQQNGFIEYDMLNRLGISEAESYIRKMFPSEELLFLENCACGPILSEHIEAAVEEVMRDGGFVDVMPMLPPSFAEGDAEVLLHRSLGSTAATKASKLIVLAQTVLLSKDLLDRVMHSFQPLLEKRATEEAIRSSTLPSPTESSTPSGGGKKAGGGGSTPKGAGGGGTKDDDDWDDGKKSKKDERRKRAQQSAKTGGGTQGREGKTKATKKKYRPGGKGKQEDESGSDDGDETGPRHSERRVFLQQKQILKALKEVEGLDEASDEMLEALADKICRPLLEEFNAKVSHLMASHLSESSESRKKAFTEYQVKIQGLANNIHLFQKGLTKFSGEVGQNLEKYLLRSLVSQMANILLEFLVHENQLQVSVHPEATFEARATIIHQFSQPLSTQLGRLNKALNGASVADAMEAMQPILDDSGLNLRATDKKKEKQLASTHRQTLIEQLSQCSDPALTLHLTCLILFQSLCHEMIHASGKFVPHILSILKPLLEQEVYDLLTEFQGLVVKDMNSESSDEQSQAIKDRLNELSPKVKDVAVNTKKIAGSGEK</sequence>
<feature type="compositionally biased region" description="Low complexity" evidence="9">
    <location>
        <begin position="559"/>
        <end position="571"/>
    </location>
</feature>
<feature type="domain" description="E3 UFM1-protein ligase-like C-terminal" evidence="12">
    <location>
        <begin position="854"/>
        <end position="958"/>
    </location>
</feature>
<dbReference type="PANTHER" id="PTHR31057:SF0">
    <property type="entry name" value="E3 UFM1-PROTEIN LIGASE 1"/>
    <property type="match status" value="1"/>
</dbReference>
<dbReference type="GO" id="GO:0032434">
    <property type="term" value="P:regulation of proteasomal ubiquitin-dependent protein catabolic process"/>
    <property type="evidence" value="ECO:0007669"/>
    <property type="project" value="TreeGrafter"/>
</dbReference>
<comment type="function">
    <text evidence="1">E3 UFM1-protein ligase that mediates ufmylation of target proteins.</text>
</comment>
<feature type="region of interest" description="Disordered" evidence="9">
    <location>
        <begin position="553"/>
        <end position="667"/>
    </location>
</feature>
<dbReference type="GO" id="GO:0061666">
    <property type="term" value="F:UFM1 ligase activity"/>
    <property type="evidence" value="ECO:0007669"/>
    <property type="project" value="InterPro"/>
</dbReference>
<accession>A0A7R8ZP00</accession>
<evidence type="ECO:0000256" key="4">
    <source>
        <dbReference type="ARBA" id="ARBA00010789"/>
    </source>
</evidence>
<dbReference type="GO" id="GO:0005794">
    <property type="term" value="C:Golgi apparatus"/>
    <property type="evidence" value="ECO:0007669"/>
    <property type="project" value="UniProtKB-SubCell"/>
</dbReference>
<evidence type="ECO:0000259" key="11">
    <source>
        <dbReference type="Pfam" id="PF23659"/>
    </source>
</evidence>
<feature type="domain" description="E3 UFM1-protein ligase 1-like N-terminal" evidence="10">
    <location>
        <begin position="172"/>
        <end position="450"/>
    </location>
</feature>
<evidence type="ECO:0000256" key="5">
    <source>
        <dbReference type="ARBA" id="ARBA00014160"/>
    </source>
</evidence>
<name>A0A7R8ZP00_9CRUS</name>
<dbReference type="InterPro" id="IPR056761">
    <property type="entry name" value="Ufl1-like_C"/>
</dbReference>
<evidence type="ECO:0000256" key="1">
    <source>
        <dbReference type="ARBA" id="ARBA00003950"/>
    </source>
</evidence>
<dbReference type="InterPro" id="IPR056580">
    <property type="entry name" value="Ufl1_dom"/>
</dbReference>
<evidence type="ECO:0000256" key="6">
    <source>
        <dbReference type="ARBA" id="ARBA00022679"/>
    </source>
</evidence>
<dbReference type="InterPro" id="IPR024096">
    <property type="entry name" value="NO_sig/Golgi_transp_ligand-bd"/>
</dbReference>
<dbReference type="CDD" id="cd14943">
    <property type="entry name" value="TRAPPC5_Trs31"/>
    <property type="match status" value="1"/>
</dbReference>
<dbReference type="Pfam" id="PF23659">
    <property type="entry name" value="UFL1"/>
    <property type="match status" value="1"/>
</dbReference>
<dbReference type="GO" id="GO:0048193">
    <property type="term" value="P:Golgi vesicle transport"/>
    <property type="evidence" value="ECO:0007669"/>
    <property type="project" value="InterPro"/>
</dbReference>
<dbReference type="InterPro" id="IPR056579">
    <property type="entry name" value="Ufl1_N"/>
</dbReference>
<dbReference type="GO" id="GO:0005789">
    <property type="term" value="C:endoplasmic reticulum membrane"/>
    <property type="evidence" value="ECO:0007669"/>
    <property type="project" value="TreeGrafter"/>
</dbReference>
<dbReference type="GO" id="GO:0030008">
    <property type="term" value="C:TRAPP complex"/>
    <property type="evidence" value="ECO:0007669"/>
    <property type="project" value="InterPro"/>
</dbReference>
<evidence type="ECO:0000259" key="12">
    <source>
        <dbReference type="Pfam" id="PF25041"/>
    </source>
</evidence>
<dbReference type="Pfam" id="PF09743">
    <property type="entry name" value="E3_UFM1_ligase"/>
    <property type="match status" value="1"/>
</dbReference>
<dbReference type="GO" id="GO:0034976">
    <property type="term" value="P:response to endoplasmic reticulum stress"/>
    <property type="evidence" value="ECO:0007669"/>
    <property type="project" value="TreeGrafter"/>
</dbReference>
<dbReference type="InterPro" id="IPR018611">
    <property type="entry name" value="Ufl1"/>
</dbReference>
<reference evidence="13" key="1">
    <citation type="submission" date="2020-11" db="EMBL/GenBank/DDBJ databases">
        <authorList>
            <person name="Tran Van P."/>
        </authorList>
    </citation>
    <scope>NUCLEOTIDE SEQUENCE</scope>
</reference>
<protein>
    <recommendedName>
        <fullName evidence="5">E3 UFM1-protein ligase 1 homolog</fullName>
    </recommendedName>
    <alternativeName>
        <fullName evidence="8">E3 UFM1-protein transferase 1 homolog</fullName>
    </alternativeName>
</protein>
<feature type="domain" description="E3 UFM1-protein ligase 1-like" evidence="11">
    <location>
        <begin position="732"/>
        <end position="847"/>
    </location>
</feature>
<organism evidence="13">
    <name type="scientific">Cyprideis torosa</name>
    <dbReference type="NCBI Taxonomy" id="163714"/>
    <lineage>
        <taxon>Eukaryota</taxon>
        <taxon>Metazoa</taxon>
        <taxon>Ecdysozoa</taxon>
        <taxon>Arthropoda</taxon>
        <taxon>Crustacea</taxon>
        <taxon>Oligostraca</taxon>
        <taxon>Ostracoda</taxon>
        <taxon>Podocopa</taxon>
        <taxon>Podocopida</taxon>
        <taxon>Cytherocopina</taxon>
        <taxon>Cytheroidea</taxon>
        <taxon>Cytherideidae</taxon>
        <taxon>Cyprideis</taxon>
    </lineage>
</organism>
<dbReference type="SUPFAM" id="SSF111126">
    <property type="entry name" value="Ligand-binding domain in the NO signalling and Golgi transport"/>
    <property type="match status" value="1"/>
</dbReference>
<comment type="similarity">
    <text evidence="4">Belongs to the UFL1 family.</text>
</comment>
<keyword evidence="6" id="KW-0808">Transferase</keyword>
<dbReference type="Pfam" id="PF04051">
    <property type="entry name" value="TRAPP"/>
    <property type="match status" value="1"/>
</dbReference>
<proteinExistence type="inferred from homology"/>
<evidence type="ECO:0000256" key="3">
    <source>
        <dbReference type="ARBA" id="ARBA00006218"/>
    </source>
</evidence>
<dbReference type="Gene3D" id="3.30.1380.20">
    <property type="entry name" value="Trafficking protein particle complex subunit 3"/>
    <property type="match status" value="1"/>
</dbReference>
<evidence type="ECO:0000313" key="13">
    <source>
        <dbReference type="EMBL" id="CAD7230988.1"/>
    </source>
</evidence>
<dbReference type="Pfam" id="PF25870">
    <property type="entry name" value="WHD_UFL1_5th"/>
    <property type="match status" value="1"/>
</dbReference>
<feature type="compositionally biased region" description="Gly residues" evidence="9">
    <location>
        <begin position="572"/>
        <end position="592"/>
    </location>
</feature>
<keyword evidence="7" id="KW-0833">Ubl conjugation pathway</keyword>
<dbReference type="Pfam" id="PF25041">
    <property type="entry name" value="UFL1_C"/>
    <property type="match status" value="1"/>
</dbReference>
<evidence type="ECO:0000259" key="10">
    <source>
        <dbReference type="Pfam" id="PF09743"/>
    </source>
</evidence>
<feature type="compositionally biased region" description="Basic and acidic residues" evidence="9">
    <location>
        <begin position="658"/>
        <end position="667"/>
    </location>
</feature>
<comment type="subcellular location">
    <subcellularLocation>
        <location evidence="2">Golgi apparatus</location>
        <location evidence="2">cis-Golgi network</location>
    </subcellularLocation>
</comment>
<evidence type="ECO:0000256" key="2">
    <source>
        <dbReference type="ARBA" id="ARBA00004222"/>
    </source>
</evidence>
<dbReference type="PANTHER" id="PTHR31057">
    <property type="entry name" value="E3 UFM1-PROTEIN LIGASE 1"/>
    <property type="match status" value="1"/>
</dbReference>
<dbReference type="GO" id="GO:1990592">
    <property type="term" value="P:protein K69-linked ufmylation"/>
    <property type="evidence" value="ECO:0007669"/>
    <property type="project" value="TreeGrafter"/>
</dbReference>
<feature type="compositionally biased region" description="Basic residues" evidence="9">
    <location>
        <begin position="632"/>
        <end position="642"/>
    </location>
</feature>